<proteinExistence type="predicted"/>
<dbReference type="EMBL" id="JAVDPW010000007">
    <property type="protein sequence ID" value="MDR6291754.1"/>
    <property type="molecule type" value="Genomic_DNA"/>
</dbReference>
<organism evidence="1 2">
    <name type="scientific">Inquilinus ginsengisoli</name>
    <dbReference type="NCBI Taxonomy" id="363840"/>
    <lineage>
        <taxon>Bacteria</taxon>
        <taxon>Pseudomonadati</taxon>
        <taxon>Pseudomonadota</taxon>
        <taxon>Alphaproteobacteria</taxon>
        <taxon>Rhodospirillales</taxon>
        <taxon>Rhodospirillaceae</taxon>
        <taxon>Inquilinus</taxon>
    </lineage>
</organism>
<evidence type="ECO:0000313" key="1">
    <source>
        <dbReference type="EMBL" id="MDR6291754.1"/>
    </source>
</evidence>
<keyword evidence="1" id="KW-0560">Oxidoreductase</keyword>
<dbReference type="EC" id="1.5.3.1" evidence="1"/>
<gene>
    <name evidence="1" type="ORF">E9232_004288</name>
</gene>
<comment type="caution">
    <text evidence="1">The sequence shown here is derived from an EMBL/GenBank/DDBJ whole genome shotgun (WGS) entry which is preliminary data.</text>
</comment>
<name>A0ABU1JW08_9PROT</name>
<dbReference type="Gene3D" id="3.30.70.1520">
    <property type="entry name" value="Heterotetrameric sarcosine oxidase"/>
    <property type="match status" value="1"/>
</dbReference>
<dbReference type="InterPro" id="IPR007375">
    <property type="entry name" value="SoxG"/>
</dbReference>
<evidence type="ECO:0000313" key="2">
    <source>
        <dbReference type="Proteomes" id="UP001262410"/>
    </source>
</evidence>
<dbReference type="Gene3D" id="3.30.1360.120">
    <property type="entry name" value="Probable tRNA modification gtpase trme, domain 1"/>
    <property type="match status" value="1"/>
</dbReference>
<reference evidence="1 2" key="1">
    <citation type="submission" date="2023-07" db="EMBL/GenBank/DDBJ databases">
        <title>Sorghum-associated microbial communities from plants grown in Nebraska, USA.</title>
        <authorList>
            <person name="Schachtman D."/>
        </authorList>
    </citation>
    <scope>NUCLEOTIDE SEQUENCE [LARGE SCALE GENOMIC DNA]</scope>
    <source>
        <strain evidence="1 2">584</strain>
    </source>
</reference>
<sequence length="211" mass="21979">MADTAYAHDDAPADLPARRTATEGLVRPLVAPADPGLRLAEIAHEAKLNLRGDAGDAGFTAAVSGVLGLGLPARPGVAAADGLAALWLGPDEWLVVGGVDREADLAARLGDALAGHHAAVTNVTDNWTVFALSGPKALDVLAKGCPLDLHRRAFPAGSVAQSVVCHADVILHRLDDADGALRLRVYVRRSFAQYLWDWLADAGQEYGVGEG</sequence>
<protein>
    <submittedName>
        <fullName evidence="1">Sarcosine oxidase subunit gamma</fullName>
        <ecNumber evidence="1">1.5.3.1</ecNumber>
    </submittedName>
</protein>
<dbReference type="Proteomes" id="UP001262410">
    <property type="component" value="Unassembled WGS sequence"/>
</dbReference>
<dbReference type="RefSeq" id="WP_309797233.1">
    <property type="nucleotide sequence ID" value="NZ_JAVDPW010000007.1"/>
</dbReference>
<dbReference type="InterPro" id="IPR027266">
    <property type="entry name" value="TrmE/GcvT-like"/>
</dbReference>
<accession>A0ABU1JW08</accession>
<dbReference type="GO" id="GO:0008115">
    <property type="term" value="F:sarcosine oxidase activity"/>
    <property type="evidence" value="ECO:0007669"/>
    <property type="project" value="UniProtKB-EC"/>
</dbReference>
<keyword evidence="2" id="KW-1185">Reference proteome</keyword>
<dbReference type="Pfam" id="PF04268">
    <property type="entry name" value="SoxG"/>
    <property type="match status" value="1"/>
</dbReference>
<dbReference type="SUPFAM" id="SSF103025">
    <property type="entry name" value="Folate-binding domain"/>
    <property type="match status" value="1"/>
</dbReference>